<dbReference type="InterPro" id="IPR013341">
    <property type="entry name" value="Mandelate_racemase_N_dom"/>
</dbReference>
<name>A0ABS6SAE9_9SPHN</name>
<dbReference type="CDD" id="cd03319">
    <property type="entry name" value="L-Ala-DL-Glu_epimerase"/>
    <property type="match status" value="1"/>
</dbReference>
<feature type="domain" description="Mandelate racemase/muconate lactonizing enzyme C-terminal" evidence="4">
    <location>
        <begin position="129"/>
        <end position="216"/>
    </location>
</feature>
<dbReference type="InterPro" id="IPR034603">
    <property type="entry name" value="Dipeptide_epimerase"/>
</dbReference>
<dbReference type="InterPro" id="IPR029065">
    <property type="entry name" value="Enolase_C-like"/>
</dbReference>
<comment type="cofactor">
    <cofactor evidence="3">
        <name>Mg(2+)</name>
        <dbReference type="ChEBI" id="CHEBI:18420"/>
    </cofactor>
    <text evidence="3">Binds 1 Mg(2+) ion per subunit.</text>
</comment>
<keyword evidence="6" id="KW-1185">Reference proteome</keyword>
<protein>
    <recommendedName>
        <fullName evidence="3">Dipeptide epimerase</fullName>
        <ecNumber evidence="3">5.1.1.-</ecNumber>
    </recommendedName>
</protein>
<dbReference type="InterPro" id="IPR018110">
    <property type="entry name" value="Mandel_Rmase/mucon_lact_enz_CS"/>
</dbReference>
<dbReference type="PANTHER" id="PTHR48080">
    <property type="entry name" value="D-GALACTONATE DEHYDRATASE-RELATED"/>
    <property type="match status" value="1"/>
</dbReference>
<dbReference type="InterPro" id="IPR034593">
    <property type="entry name" value="DgoD-like"/>
</dbReference>
<comment type="similarity">
    <text evidence="3">Belongs to the mandelate racemase/muconate lactonizing enzyme family.</text>
</comment>
<dbReference type="PANTHER" id="PTHR48080:SF3">
    <property type="entry name" value="ENOLASE SUPERFAMILY MEMBER DDB_G0284701"/>
    <property type="match status" value="1"/>
</dbReference>
<evidence type="ECO:0000313" key="6">
    <source>
        <dbReference type="Proteomes" id="UP000722336"/>
    </source>
</evidence>
<reference evidence="5 6" key="1">
    <citation type="submission" date="2021-04" db="EMBL/GenBank/DDBJ databases">
        <authorList>
            <person name="Pira H."/>
            <person name="Risdian C."/>
            <person name="Wink J."/>
        </authorList>
    </citation>
    <scope>NUCLEOTIDE SEQUENCE [LARGE SCALE GENOMIC DNA]</scope>
    <source>
        <strain evidence="5 6">WHA3</strain>
    </source>
</reference>
<evidence type="ECO:0000256" key="3">
    <source>
        <dbReference type="RuleBase" id="RU366006"/>
    </source>
</evidence>
<dbReference type="Pfam" id="PF02746">
    <property type="entry name" value="MR_MLE_N"/>
    <property type="match status" value="1"/>
</dbReference>
<dbReference type="SMART" id="SM00922">
    <property type="entry name" value="MR_MLE"/>
    <property type="match status" value="1"/>
</dbReference>
<dbReference type="SFLD" id="SFLDG00180">
    <property type="entry name" value="muconate_cycloisomerase"/>
    <property type="match status" value="1"/>
</dbReference>
<organism evidence="5 6">
    <name type="scientific">Pacificimonas pallii</name>
    <dbReference type="NCBI Taxonomy" id="2827236"/>
    <lineage>
        <taxon>Bacteria</taxon>
        <taxon>Pseudomonadati</taxon>
        <taxon>Pseudomonadota</taxon>
        <taxon>Alphaproteobacteria</taxon>
        <taxon>Sphingomonadales</taxon>
        <taxon>Sphingosinicellaceae</taxon>
        <taxon>Pacificimonas</taxon>
    </lineage>
</organism>
<evidence type="ECO:0000259" key="4">
    <source>
        <dbReference type="SMART" id="SM00922"/>
    </source>
</evidence>
<gene>
    <name evidence="5" type="ORF">KCG44_00780</name>
</gene>
<dbReference type="PROSITE" id="PS00909">
    <property type="entry name" value="MR_MLE_2"/>
    <property type="match status" value="1"/>
</dbReference>
<dbReference type="InterPro" id="IPR013342">
    <property type="entry name" value="Mandelate_racemase_C"/>
</dbReference>
<evidence type="ECO:0000256" key="2">
    <source>
        <dbReference type="ARBA" id="ARBA00022842"/>
    </source>
</evidence>
<keyword evidence="1 3" id="KW-0479">Metal-binding</keyword>
<evidence type="ECO:0000313" key="5">
    <source>
        <dbReference type="EMBL" id="MBV7255310.1"/>
    </source>
</evidence>
<dbReference type="Pfam" id="PF13378">
    <property type="entry name" value="MR_MLE_C"/>
    <property type="match status" value="1"/>
</dbReference>
<dbReference type="EC" id="5.1.1.-" evidence="3"/>
<dbReference type="RefSeq" id="WP_218443595.1">
    <property type="nucleotide sequence ID" value="NZ_JAGSPA010000001.1"/>
</dbReference>
<dbReference type="NCBIfam" id="NF042940">
    <property type="entry name" value="racemase_DgcA"/>
    <property type="match status" value="1"/>
</dbReference>
<dbReference type="Proteomes" id="UP000722336">
    <property type="component" value="Unassembled WGS sequence"/>
</dbReference>
<keyword evidence="2 3" id="KW-0460">Magnesium</keyword>
<dbReference type="EMBL" id="JAGSPA010000001">
    <property type="protein sequence ID" value="MBV7255310.1"/>
    <property type="molecule type" value="Genomic_DNA"/>
</dbReference>
<accession>A0ABS6SAE9</accession>
<keyword evidence="3" id="KW-0413">Isomerase</keyword>
<proteinExistence type="inferred from homology"/>
<dbReference type="SFLD" id="SFLDS00001">
    <property type="entry name" value="Enolase"/>
    <property type="match status" value="1"/>
</dbReference>
<comment type="caution">
    <text evidence="5">The sequence shown here is derived from an EMBL/GenBank/DDBJ whole genome shotgun (WGS) entry which is preliminary data.</text>
</comment>
<evidence type="ECO:0000256" key="1">
    <source>
        <dbReference type="ARBA" id="ARBA00022723"/>
    </source>
</evidence>
<dbReference type="SFLD" id="SFLDF00010">
    <property type="entry name" value="dipeptide_epimerase"/>
    <property type="match status" value="1"/>
</dbReference>
<sequence>MVEIRLRKESWALSSPFVINGYRYEELDVVHVEITDGTFLGRGEAAGVDYLDDLPDRMLSQILSVREELGRQPDRALLKDMLPAGGARNALDCALWDFECKRTQQSIWEMCKLSPKPVETVMTLGIETPEAMARRAASYTEYGKLKIKLDGKDAIARLRAVRAARPDATLIVDVNQGWTFQQLENFMPELAELKIAMVEQPLPVGGDSRLEGAEFPVLICADESCQTSADLARCARLYDMVNIKLDKCGGLTEALAMASAARKAGLGLMVGNMVGTSLAMAPAHIVAQFCDLADLDGPLLLDSDRDHPIRFRNALVAAPEPQLWG</sequence>